<dbReference type="RefSeq" id="WP_186846818.1">
    <property type="nucleotide sequence ID" value="NZ_JACOME010000005.1"/>
</dbReference>
<dbReference type="Proteomes" id="UP000607435">
    <property type="component" value="Unassembled WGS sequence"/>
</dbReference>
<accession>A0ABR6Y4P9</accession>
<gene>
    <name evidence="1" type="ORF">H6H04_15065</name>
</gene>
<dbReference type="EMBL" id="JACOME010000005">
    <property type="protein sequence ID" value="MBC3847716.1"/>
    <property type="molecule type" value="Genomic_DNA"/>
</dbReference>
<sequence>MKKLLIILSIALVPLCMSGQESKQKNPLPIAKYNENVKLPLTAKERAQIIEVYGDSADKLVFNNPHQLKTIKHILRNRVEIKLITDQGSKKPCPKISEVYLFDDFEAEPKFNPNNFNPLKYDFNFYARGAAMYQVDNTNYYIIIKSQYQ</sequence>
<keyword evidence="2" id="KW-1185">Reference proteome</keyword>
<reference evidence="1 2" key="1">
    <citation type="submission" date="2020-08" db="EMBL/GenBank/DDBJ databases">
        <title>Winogradskyella ouciana sp. nov., isolated from the hadal seawater of the Mariana Trench.</title>
        <authorList>
            <person name="He X."/>
        </authorList>
    </citation>
    <scope>NUCLEOTIDE SEQUENCE [LARGE SCALE GENOMIC DNA]</scope>
    <source>
        <strain evidence="1 2">KCTC 22026</strain>
    </source>
</reference>
<evidence type="ECO:0000313" key="1">
    <source>
        <dbReference type="EMBL" id="MBC3847716.1"/>
    </source>
</evidence>
<proteinExistence type="predicted"/>
<comment type="caution">
    <text evidence="1">The sequence shown here is derived from an EMBL/GenBank/DDBJ whole genome shotgun (WGS) entry which is preliminary data.</text>
</comment>
<evidence type="ECO:0000313" key="2">
    <source>
        <dbReference type="Proteomes" id="UP000607435"/>
    </source>
</evidence>
<name>A0ABR6Y4P9_9FLAO</name>
<organism evidence="1 2">
    <name type="scientific">Winogradskyella echinorum</name>
    <dbReference type="NCBI Taxonomy" id="538189"/>
    <lineage>
        <taxon>Bacteria</taxon>
        <taxon>Pseudomonadati</taxon>
        <taxon>Bacteroidota</taxon>
        <taxon>Flavobacteriia</taxon>
        <taxon>Flavobacteriales</taxon>
        <taxon>Flavobacteriaceae</taxon>
        <taxon>Winogradskyella</taxon>
    </lineage>
</organism>
<protein>
    <submittedName>
        <fullName evidence="1">Uncharacterized protein</fullName>
    </submittedName>
</protein>